<dbReference type="PROSITE" id="PS50805">
    <property type="entry name" value="KRAB"/>
    <property type="match status" value="1"/>
</dbReference>
<dbReference type="AlphaFoldDB" id="A0A2J8PXQ8"/>
<dbReference type="EMBL" id="NBAG03000119">
    <property type="protein sequence ID" value="PNI88796.1"/>
    <property type="molecule type" value="Genomic_DNA"/>
</dbReference>
<evidence type="ECO:0000313" key="3">
    <source>
        <dbReference type="Proteomes" id="UP000236370"/>
    </source>
</evidence>
<organism evidence="2 3">
    <name type="scientific">Pan troglodytes</name>
    <name type="common">Chimpanzee</name>
    <dbReference type="NCBI Taxonomy" id="9598"/>
    <lineage>
        <taxon>Eukaryota</taxon>
        <taxon>Metazoa</taxon>
        <taxon>Chordata</taxon>
        <taxon>Craniata</taxon>
        <taxon>Vertebrata</taxon>
        <taxon>Euteleostomi</taxon>
        <taxon>Mammalia</taxon>
        <taxon>Eutheria</taxon>
        <taxon>Euarchontoglires</taxon>
        <taxon>Primates</taxon>
        <taxon>Haplorrhini</taxon>
        <taxon>Catarrhini</taxon>
        <taxon>Hominidae</taxon>
        <taxon>Pan</taxon>
    </lineage>
</organism>
<proteinExistence type="predicted"/>
<dbReference type="InterPro" id="IPR036051">
    <property type="entry name" value="KRAB_dom_sf"/>
</dbReference>
<feature type="non-terminal residue" evidence="2">
    <location>
        <position position="176"/>
    </location>
</feature>
<accession>A0A2J8PXQ8</accession>
<feature type="domain" description="KRAB" evidence="1">
    <location>
        <begin position="17"/>
        <end position="88"/>
    </location>
</feature>
<dbReference type="GO" id="GO:0006355">
    <property type="term" value="P:regulation of DNA-templated transcription"/>
    <property type="evidence" value="ECO:0007669"/>
    <property type="project" value="InterPro"/>
</dbReference>
<dbReference type="InterPro" id="IPR001909">
    <property type="entry name" value="KRAB"/>
</dbReference>
<dbReference type="SMART" id="SM00349">
    <property type="entry name" value="KRAB"/>
    <property type="match status" value="1"/>
</dbReference>
<name>A0A2J8PXQ8_PANTR</name>
<comment type="caution">
    <text evidence="2">The sequence shown here is derived from an EMBL/GenBank/DDBJ whole genome shotgun (WGS) entry which is preliminary data.</text>
</comment>
<dbReference type="Proteomes" id="UP000236370">
    <property type="component" value="Unassembled WGS sequence"/>
</dbReference>
<dbReference type="SUPFAM" id="SSF109640">
    <property type="entry name" value="KRAB domain (Kruppel-associated box)"/>
    <property type="match status" value="1"/>
</dbReference>
<dbReference type="Gene3D" id="6.10.140.140">
    <property type="match status" value="1"/>
</dbReference>
<dbReference type="InterPro" id="IPR050169">
    <property type="entry name" value="Krueppel_C2H2_ZnF"/>
</dbReference>
<sequence length="176" mass="19563">MAAARLLPVPAGPQAKLTFEDVAVLLSQDEWDRLCPAQRGLYRNVMMETYGNVVSLGLPGSKPDIISQLERGEDPWVLDRKGAKKSQGLWSDYSDNLKYDHTTACTQQDSLSCPWECETKGESQNTDLSPKPLISEQTVILGKTPLGRIDQENNETKQSFCLSPNSVDHREVQVLS</sequence>
<dbReference type="Pfam" id="PF01352">
    <property type="entry name" value="KRAB"/>
    <property type="match status" value="1"/>
</dbReference>
<dbReference type="PANTHER" id="PTHR23232">
    <property type="entry name" value="KRAB DOMAIN C2H2 ZINC FINGER"/>
    <property type="match status" value="1"/>
</dbReference>
<reference evidence="2 3" key="1">
    <citation type="submission" date="2017-12" db="EMBL/GenBank/DDBJ databases">
        <title>High-resolution comparative analysis of great ape genomes.</title>
        <authorList>
            <person name="Pollen A."/>
            <person name="Hastie A."/>
            <person name="Hormozdiari F."/>
            <person name="Dougherty M."/>
            <person name="Liu R."/>
            <person name="Chaisson M."/>
            <person name="Hoppe E."/>
            <person name="Hill C."/>
            <person name="Pang A."/>
            <person name="Hillier L."/>
            <person name="Baker C."/>
            <person name="Armstrong J."/>
            <person name="Shendure J."/>
            <person name="Paten B."/>
            <person name="Wilson R."/>
            <person name="Chao H."/>
            <person name="Schneider V."/>
            <person name="Ventura M."/>
            <person name="Kronenberg Z."/>
            <person name="Murali S."/>
            <person name="Gordon D."/>
            <person name="Cantsilieris S."/>
            <person name="Munson K."/>
            <person name="Nelson B."/>
            <person name="Raja A."/>
            <person name="Underwood J."/>
            <person name="Diekhans M."/>
            <person name="Fiddes I."/>
            <person name="Haussler D."/>
            <person name="Eichler E."/>
        </authorList>
    </citation>
    <scope>NUCLEOTIDE SEQUENCE [LARGE SCALE GENOMIC DNA]</scope>
    <source>
        <strain evidence="2">Yerkes chimp pedigree #C0471</strain>
    </source>
</reference>
<dbReference type="CDD" id="cd07765">
    <property type="entry name" value="KRAB_A-box"/>
    <property type="match status" value="1"/>
</dbReference>
<dbReference type="SMR" id="A0A2J8PXQ8"/>
<dbReference type="PANTHER" id="PTHR23232:SF142">
    <property type="entry name" value="GASTRULA ZINC FINGER PROTEIN XLCGF57.1-LIKE-RELATED"/>
    <property type="match status" value="1"/>
</dbReference>
<evidence type="ECO:0000313" key="2">
    <source>
        <dbReference type="EMBL" id="PNI88796.1"/>
    </source>
</evidence>
<evidence type="ECO:0000259" key="1">
    <source>
        <dbReference type="PROSITE" id="PS50805"/>
    </source>
</evidence>
<protein>
    <submittedName>
        <fullName evidence="2">ZNF250 isoform 8</fullName>
    </submittedName>
</protein>
<gene>
    <name evidence="2" type="ORF">CK820_G0051869</name>
</gene>